<sequence length="368" mass="40912">MARSMSSIFLKTARKIARQQSNALIRATRSNMKLAASAFNHNPLFPPSPAAVLRPAKKPVPPPFRHGSWTERLFKVPATVSLFFQRLSYFLYVPPSHQMKGSAMLVMLHGCKQTATEFAQGTRMNQHAAKSGMVVVYPQQSRQRQTLRCWRWYLPDQQHGYAEADAIAALVRNLIQRHKLDKTRIYLAGMSAGAGMGSLLALRHPQLFAAVALHSGPVMGNASSLSSGLQTMRRGTLNDPLTALKAAGETLAASEDYLPALILQGQLDRVVSANNGEQLARQFAWLNGFDDEAQPIEKPVGEQTSREYTQFDFKRARKSIVRLCQFRKVGHAWSGGDSRLDFNTSDGPNASSLIMQFFRMHQRSDKAS</sequence>
<dbReference type="EMBL" id="DOEK01000046">
    <property type="protein sequence ID" value="HBP31812.1"/>
    <property type="molecule type" value="Genomic_DNA"/>
</dbReference>
<dbReference type="InterPro" id="IPR010126">
    <property type="entry name" value="Esterase_phb"/>
</dbReference>
<dbReference type="PANTHER" id="PTHR43037:SF1">
    <property type="entry name" value="BLL1128 PROTEIN"/>
    <property type="match status" value="1"/>
</dbReference>
<protein>
    <submittedName>
        <fullName evidence="3">Esterase</fullName>
    </submittedName>
</protein>
<keyword evidence="1" id="KW-0732">Signal</keyword>
<dbReference type="InterPro" id="IPR050955">
    <property type="entry name" value="Plant_Biomass_Hydrol_Est"/>
</dbReference>
<dbReference type="Proteomes" id="UP000264036">
    <property type="component" value="Unassembled WGS sequence"/>
</dbReference>
<dbReference type="PANTHER" id="PTHR43037">
    <property type="entry name" value="UNNAMED PRODUCT-RELATED"/>
    <property type="match status" value="1"/>
</dbReference>
<evidence type="ECO:0000313" key="4">
    <source>
        <dbReference type="Proteomes" id="UP000264036"/>
    </source>
</evidence>
<name>A0A356LLN6_9BURK</name>
<evidence type="ECO:0000256" key="2">
    <source>
        <dbReference type="ARBA" id="ARBA00022801"/>
    </source>
</evidence>
<dbReference type="InterPro" id="IPR029058">
    <property type="entry name" value="AB_hydrolase_fold"/>
</dbReference>
<dbReference type="Pfam" id="PF10503">
    <property type="entry name" value="Esterase_PHB"/>
    <property type="match status" value="1"/>
</dbReference>
<dbReference type="GO" id="GO:0016787">
    <property type="term" value="F:hydrolase activity"/>
    <property type="evidence" value="ECO:0007669"/>
    <property type="project" value="UniProtKB-KW"/>
</dbReference>
<evidence type="ECO:0000256" key="1">
    <source>
        <dbReference type="ARBA" id="ARBA00022729"/>
    </source>
</evidence>
<dbReference type="GO" id="GO:0005576">
    <property type="term" value="C:extracellular region"/>
    <property type="evidence" value="ECO:0007669"/>
    <property type="project" value="InterPro"/>
</dbReference>
<keyword evidence="2" id="KW-0378">Hydrolase</keyword>
<dbReference type="AlphaFoldDB" id="A0A356LLN6"/>
<accession>A0A356LLN6</accession>
<gene>
    <name evidence="3" type="ORF">DD666_20685</name>
</gene>
<proteinExistence type="predicted"/>
<dbReference type="Gene3D" id="3.40.50.1820">
    <property type="entry name" value="alpha/beta hydrolase"/>
    <property type="match status" value="1"/>
</dbReference>
<comment type="caution">
    <text evidence="3">The sequence shown here is derived from an EMBL/GenBank/DDBJ whole genome shotgun (WGS) entry which is preliminary data.</text>
</comment>
<dbReference type="SUPFAM" id="SSF53474">
    <property type="entry name" value="alpha/beta-Hydrolases"/>
    <property type="match status" value="1"/>
</dbReference>
<evidence type="ECO:0000313" key="3">
    <source>
        <dbReference type="EMBL" id="HBP31812.1"/>
    </source>
</evidence>
<dbReference type="NCBIfam" id="TIGR01840">
    <property type="entry name" value="esterase_phb"/>
    <property type="match status" value="1"/>
</dbReference>
<organism evidence="3 4">
    <name type="scientific">Advenella kashmirensis</name>
    <dbReference type="NCBI Taxonomy" id="310575"/>
    <lineage>
        <taxon>Bacteria</taxon>
        <taxon>Pseudomonadati</taxon>
        <taxon>Pseudomonadota</taxon>
        <taxon>Betaproteobacteria</taxon>
        <taxon>Burkholderiales</taxon>
        <taxon>Alcaligenaceae</taxon>
    </lineage>
</organism>
<reference evidence="3 4" key="1">
    <citation type="journal article" date="2018" name="Nat. Biotechnol.">
        <title>A standardized bacterial taxonomy based on genome phylogeny substantially revises the tree of life.</title>
        <authorList>
            <person name="Parks D.H."/>
            <person name="Chuvochina M."/>
            <person name="Waite D.W."/>
            <person name="Rinke C."/>
            <person name="Skarshewski A."/>
            <person name="Chaumeil P.A."/>
            <person name="Hugenholtz P."/>
        </authorList>
    </citation>
    <scope>NUCLEOTIDE SEQUENCE [LARGE SCALE GENOMIC DNA]</scope>
    <source>
        <strain evidence="3">UBA10707</strain>
    </source>
</reference>